<dbReference type="OrthoDB" id="10316689at2759"/>
<gene>
    <name evidence="1" type="ORF">FOL47_006222</name>
</gene>
<comment type="caution">
    <text evidence="1">The sequence shown here is derived from an EMBL/GenBank/DDBJ whole genome shotgun (WGS) entry which is preliminary data.</text>
</comment>
<dbReference type="EMBL" id="JAAPAO010003451">
    <property type="protein sequence ID" value="KAF4646453.1"/>
    <property type="molecule type" value="Genomic_DNA"/>
</dbReference>
<evidence type="ECO:0000313" key="1">
    <source>
        <dbReference type="EMBL" id="KAF4646453.1"/>
    </source>
</evidence>
<proteinExistence type="predicted"/>
<dbReference type="Proteomes" id="UP000591131">
    <property type="component" value="Unassembled WGS sequence"/>
</dbReference>
<accession>A0A7J6KGC4</accession>
<protein>
    <submittedName>
        <fullName evidence="1">Uncharacterized protein</fullName>
    </submittedName>
</protein>
<dbReference type="AlphaFoldDB" id="A0A7J6KGC4"/>
<name>A0A7J6KGC4_PERCH</name>
<sequence length="154" mass="17135">MQSNTRDVPFVGYTCIGPYVVLWSRVAFGSTAAPNQLDASMEDVTMEIKDLSDLASSTKASIVRLCDLDPQQVERCLLRPSPEALAYLQGCPPVPKKMSIVKFVDDIYTGGPSKPGVRSSYDFFAHISNGHDFVIESKKRFASWEPVWIDNIEE</sequence>
<feature type="non-terminal residue" evidence="1">
    <location>
        <position position="154"/>
    </location>
</feature>
<keyword evidence="2" id="KW-1185">Reference proteome</keyword>
<reference evidence="1 2" key="1">
    <citation type="submission" date="2020-04" db="EMBL/GenBank/DDBJ databases">
        <title>Perkinsus chesapeaki whole genome sequence.</title>
        <authorList>
            <person name="Bogema D.R."/>
        </authorList>
    </citation>
    <scope>NUCLEOTIDE SEQUENCE [LARGE SCALE GENOMIC DNA]</scope>
    <source>
        <strain evidence="1">ATCC PRA-425</strain>
    </source>
</reference>
<feature type="non-terminal residue" evidence="1">
    <location>
        <position position="1"/>
    </location>
</feature>
<organism evidence="1 2">
    <name type="scientific">Perkinsus chesapeaki</name>
    <name type="common">Clam parasite</name>
    <name type="synonym">Perkinsus andrewsi</name>
    <dbReference type="NCBI Taxonomy" id="330153"/>
    <lineage>
        <taxon>Eukaryota</taxon>
        <taxon>Sar</taxon>
        <taxon>Alveolata</taxon>
        <taxon>Perkinsozoa</taxon>
        <taxon>Perkinsea</taxon>
        <taxon>Perkinsida</taxon>
        <taxon>Perkinsidae</taxon>
        <taxon>Perkinsus</taxon>
    </lineage>
</organism>
<evidence type="ECO:0000313" key="2">
    <source>
        <dbReference type="Proteomes" id="UP000591131"/>
    </source>
</evidence>